<dbReference type="GO" id="GO:0003735">
    <property type="term" value="F:structural constituent of ribosome"/>
    <property type="evidence" value="ECO:0007669"/>
    <property type="project" value="InterPro"/>
</dbReference>
<dbReference type="InterPro" id="IPR036986">
    <property type="entry name" value="S4_RNA-bd_sf"/>
</dbReference>
<dbReference type="GO" id="GO:0019843">
    <property type="term" value="F:rRNA binding"/>
    <property type="evidence" value="ECO:0007669"/>
    <property type="project" value="UniProtKB-KW"/>
</dbReference>
<keyword evidence="4" id="KW-0689">Ribosomal protein</keyword>
<name>M3XLX8_MUSPF</name>
<dbReference type="Gene3D" id="2.40.50.740">
    <property type="match status" value="1"/>
</dbReference>
<accession>M3XLX8</accession>
<dbReference type="Pfam" id="PF08071">
    <property type="entry name" value="RS4NT"/>
    <property type="match status" value="1"/>
</dbReference>
<dbReference type="PANTHER" id="PTHR11581:SF0">
    <property type="entry name" value="SMALL RIBOSOMAL SUBUNIT PROTEIN ES4"/>
    <property type="match status" value="1"/>
</dbReference>
<protein>
    <recommendedName>
        <fullName evidence="10">40S ribosomal protein S4</fullName>
    </recommendedName>
</protein>
<evidence type="ECO:0000313" key="9">
    <source>
        <dbReference type="Ensembl" id="ENSMPUP00000000078.1"/>
    </source>
</evidence>
<dbReference type="InterPro" id="IPR038237">
    <property type="entry name" value="Ribosomal_eS4_central_sf"/>
</dbReference>
<dbReference type="HOGENOM" id="CLU_060400_1_0_1"/>
<organism evidence="9">
    <name type="scientific">Mustela putorius furo</name>
    <name type="common">European domestic ferret</name>
    <name type="synonym">Mustela furo</name>
    <dbReference type="NCBI Taxonomy" id="9669"/>
    <lineage>
        <taxon>Eukaryota</taxon>
        <taxon>Metazoa</taxon>
        <taxon>Chordata</taxon>
        <taxon>Craniata</taxon>
        <taxon>Vertebrata</taxon>
        <taxon>Euteleostomi</taxon>
        <taxon>Mammalia</taxon>
        <taxon>Eutheria</taxon>
        <taxon>Laurasiatheria</taxon>
        <taxon>Carnivora</taxon>
        <taxon>Caniformia</taxon>
        <taxon>Musteloidea</taxon>
        <taxon>Mustelidae</taxon>
        <taxon>Mustelinae</taxon>
        <taxon>Mustela</taxon>
    </lineage>
</organism>
<feature type="domain" description="Small ribosomal subunit protein eS4 C-terminal" evidence="8">
    <location>
        <begin position="201"/>
        <end position="245"/>
    </location>
</feature>
<dbReference type="GeneTree" id="ENSGT00390000005569"/>
<dbReference type="AlphaFoldDB" id="M3XLX8"/>
<dbReference type="InterPro" id="IPR041982">
    <property type="entry name" value="Ribosomal_eS4_KOW"/>
</dbReference>
<dbReference type="STRING" id="9669.ENSMPUP00000000078"/>
<dbReference type="FunFam" id="2.40.50.740:FF:000001">
    <property type="entry name" value="40S ribosomal protein S4"/>
    <property type="match status" value="1"/>
</dbReference>
<dbReference type="GO" id="GO:0006412">
    <property type="term" value="P:translation"/>
    <property type="evidence" value="ECO:0007669"/>
    <property type="project" value="InterPro"/>
</dbReference>
<evidence type="ECO:0000259" key="8">
    <source>
        <dbReference type="Pfam" id="PF16121"/>
    </source>
</evidence>
<keyword evidence="3" id="KW-0694">RNA-binding</keyword>
<evidence type="ECO:0000256" key="2">
    <source>
        <dbReference type="ARBA" id="ARBA00022730"/>
    </source>
</evidence>
<evidence type="ECO:0000259" key="6">
    <source>
        <dbReference type="Pfam" id="PF00900"/>
    </source>
</evidence>
<keyword evidence="5" id="KW-0687">Ribonucleoprotein</keyword>
<dbReference type="InterPro" id="IPR013845">
    <property type="entry name" value="Ribosomal_eS4_central_region"/>
</dbReference>
<evidence type="ECO:0000256" key="5">
    <source>
        <dbReference type="ARBA" id="ARBA00023274"/>
    </source>
</evidence>
<dbReference type="InParanoid" id="M3XLX8"/>
<dbReference type="EMBL" id="AEYP01090080">
    <property type="status" value="NOT_ANNOTATED_CDS"/>
    <property type="molecule type" value="Genomic_DNA"/>
</dbReference>
<dbReference type="eggNOG" id="KOG0378">
    <property type="taxonomic scope" value="Eukaryota"/>
</dbReference>
<keyword evidence="2" id="KW-0699">rRNA-binding</keyword>
<dbReference type="Gene3D" id="3.10.290.10">
    <property type="entry name" value="RNA-binding S4 domain"/>
    <property type="match status" value="1"/>
</dbReference>
<dbReference type="InterPro" id="IPR013843">
    <property type="entry name" value="Ribosomal_eS4_N"/>
</dbReference>
<evidence type="ECO:0000256" key="3">
    <source>
        <dbReference type="ARBA" id="ARBA00022884"/>
    </source>
</evidence>
<evidence type="ECO:0008006" key="10">
    <source>
        <dbReference type="Google" id="ProtNLM"/>
    </source>
</evidence>
<dbReference type="CDD" id="cd06087">
    <property type="entry name" value="KOW_RPS4"/>
    <property type="match status" value="1"/>
</dbReference>
<sequence>MFHGPKKHLNHVAGPKHILNKLTTVFVPHPSTGPHKLRDCRFLLRNRFKCTLTRSSKYLSAVFYQEINGRVKPDITHTGGYMNVVSTDKTRENSHLIKGHFAVHNITPEETKCKLCKVRKIFLGTKGIPDLVTNDVHTICYPDPLIKENDTVQIDLKSVKITDLINFDTGNLCMVIRDADLGRIGVVTNRHGSSDVVHMKDANGKSFATWLLNIFVTGKSNKSWIFHLYVKDIHLIIAEKREKKKTSWPNKT</sequence>
<dbReference type="Pfam" id="PF16121">
    <property type="entry name" value="40S_S4_C"/>
    <property type="match status" value="1"/>
</dbReference>
<comment type="similarity">
    <text evidence="1">Belongs to the eukaryotic ribosomal protein eS4 family.</text>
</comment>
<dbReference type="Gene3D" id="2.30.30.30">
    <property type="match status" value="1"/>
</dbReference>
<dbReference type="InterPro" id="IPR000876">
    <property type="entry name" value="Ribosomal_eS4"/>
</dbReference>
<reference evidence="9" key="1">
    <citation type="submission" date="2024-06" db="UniProtKB">
        <authorList>
            <consortium name="Ensembl"/>
        </authorList>
    </citation>
    <scope>IDENTIFICATION</scope>
</reference>
<proteinExistence type="inferred from homology"/>
<evidence type="ECO:0000256" key="4">
    <source>
        <dbReference type="ARBA" id="ARBA00022980"/>
    </source>
</evidence>
<dbReference type="InterPro" id="IPR014722">
    <property type="entry name" value="Rib_uL2_dom2"/>
</dbReference>
<feature type="domain" description="Small ribosomal subunit protein eS4 N-terminal" evidence="7">
    <location>
        <begin position="4"/>
        <end position="38"/>
    </location>
</feature>
<dbReference type="InterPro" id="IPR032277">
    <property type="entry name" value="Ribosomal_eS4_C"/>
</dbReference>
<dbReference type="GO" id="GO:0022627">
    <property type="term" value="C:cytosolic small ribosomal subunit"/>
    <property type="evidence" value="ECO:0007669"/>
    <property type="project" value="TreeGrafter"/>
</dbReference>
<evidence type="ECO:0000259" key="7">
    <source>
        <dbReference type="Pfam" id="PF08071"/>
    </source>
</evidence>
<evidence type="ECO:0000256" key="1">
    <source>
        <dbReference type="ARBA" id="ARBA00007500"/>
    </source>
</evidence>
<dbReference type="PANTHER" id="PTHR11581">
    <property type="entry name" value="30S/40S RIBOSOMAL PROTEIN S4"/>
    <property type="match status" value="1"/>
</dbReference>
<dbReference type="Ensembl" id="ENSMPUT00000000082.1">
    <property type="protein sequence ID" value="ENSMPUP00000000078.1"/>
    <property type="gene ID" value="ENSMPUG00000000082.1"/>
</dbReference>
<feature type="domain" description="Small ribosomal subunit protein eS4 central region" evidence="6">
    <location>
        <begin position="98"/>
        <end position="161"/>
    </location>
</feature>
<dbReference type="Pfam" id="PF00900">
    <property type="entry name" value="Ribosomal_S4e"/>
    <property type="match status" value="1"/>
</dbReference>